<dbReference type="OrthoDB" id="6385276at2"/>
<dbReference type="EMBL" id="MLCB01000091">
    <property type="protein sequence ID" value="OJI94642.1"/>
    <property type="molecule type" value="Genomic_DNA"/>
</dbReference>
<dbReference type="STRING" id="696762.PFRI_11910"/>
<dbReference type="RefSeq" id="WP_072629801.1">
    <property type="nucleotide sequence ID" value="NZ_MLCB01000091.1"/>
</dbReference>
<gene>
    <name evidence="1" type="ORF">PFRI_11910</name>
</gene>
<evidence type="ECO:0000313" key="2">
    <source>
        <dbReference type="Proteomes" id="UP000184514"/>
    </source>
</evidence>
<reference evidence="1 2" key="1">
    <citation type="submission" date="2016-10" db="EMBL/GenBank/DDBJ databases">
        <title>Genome sequence of Planktotalea frisia SH6-1.</title>
        <authorList>
            <person name="Poehlein A."/>
            <person name="Bakenhus I."/>
            <person name="Voget S."/>
            <person name="Brinkhoff T."/>
            <person name="Simon M."/>
        </authorList>
    </citation>
    <scope>NUCLEOTIDE SEQUENCE [LARGE SCALE GENOMIC DNA]</scope>
    <source>
        <strain evidence="1 2">SH6-1</strain>
    </source>
</reference>
<sequence>MNKLVLEIVSLGMAVVLAIAVPMYSKHAQMDISDLDHDVSAMASEGAEHDHPVRPVDPIPSVTHLAYPDAMDGYNVQILTPNFAFTPAAINLDVVEG</sequence>
<protein>
    <submittedName>
        <fullName evidence="1">Uncharacterized protein</fullName>
    </submittedName>
</protein>
<comment type="caution">
    <text evidence="1">The sequence shown here is derived from an EMBL/GenBank/DDBJ whole genome shotgun (WGS) entry which is preliminary data.</text>
</comment>
<name>A0A1L9NZK0_9RHOB</name>
<dbReference type="AlphaFoldDB" id="A0A1L9NZK0"/>
<evidence type="ECO:0000313" key="1">
    <source>
        <dbReference type="EMBL" id="OJI94642.1"/>
    </source>
</evidence>
<accession>A0A1L9NZK0</accession>
<proteinExistence type="predicted"/>
<dbReference type="Proteomes" id="UP000184514">
    <property type="component" value="Unassembled WGS sequence"/>
</dbReference>
<organism evidence="1 2">
    <name type="scientific">Planktotalea frisia</name>
    <dbReference type="NCBI Taxonomy" id="696762"/>
    <lineage>
        <taxon>Bacteria</taxon>
        <taxon>Pseudomonadati</taxon>
        <taxon>Pseudomonadota</taxon>
        <taxon>Alphaproteobacteria</taxon>
        <taxon>Rhodobacterales</taxon>
        <taxon>Paracoccaceae</taxon>
        <taxon>Planktotalea</taxon>
    </lineage>
</organism>
<keyword evidence="2" id="KW-1185">Reference proteome</keyword>